<reference evidence="4" key="2">
    <citation type="submission" date="2021-05" db="EMBL/GenBank/DDBJ databases">
        <authorList>
            <person name="Pain A."/>
        </authorList>
    </citation>
    <scope>NUCLEOTIDE SEQUENCE</scope>
    <source>
        <strain evidence="4">1802A</strain>
    </source>
</reference>
<accession>A0AAD9G778</accession>
<protein>
    <submittedName>
        <fullName evidence="4">Uncharacterized protein</fullName>
    </submittedName>
</protein>
<evidence type="ECO:0000256" key="1">
    <source>
        <dbReference type="ARBA" id="ARBA00004370"/>
    </source>
</evidence>
<reference evidence="4" key="1">
    <citation type="journal article" date="2014" name="Nucleic Acids Res.">
        <title>The evolutionary dynamics of variant antigen genes in Babesia reveal a history of genomic innovation underlying host-parasite interaction.</title>
        <authorList>
            <person name="Jackson A.P."/>
            <person name="Otto T.D."/>
            <person name="Darby A."/>
            <person name="Ramaprasad A."/>
            <person name="Xia D."/>
            <person name="Echaide I.E."/>
            <person name="Farber M."/>
            <person name="Gahlot S."/>
            <person name="Gamble J."/>
            <person name="Gupta D."/>
            <person name="Gupta Y."/>
            <person name="Jackson L."/>
            <person name="Malandrin L."/>
            <person name="Malas T.B."/>
            <person name="Moussa E."/>
            <person name="Nair M."/>
            <person name="Reid A.J."/>
            <person name="Sanders M."/>
            <person name="Sharma J."/>
            <person name="Tracey A."/>
            <person name="Quail M.A."/>
            <person name="Weir W."/>
            <person name="Wastling J.M."/>
            <person name="Hall N."/>
            <person name="Willadsen P."/>
            <person name="Lingelbach K."/>
            <person name="Shiels B."/>
            <person name="Tait A."/>
            <person name="Berriman M."/>
            <person name="Allred D.R."/>
            <person name="Pain A."/>
        </authorList>
    </citation>
    <scope>NUCLEOTIDE SEQUENCE</scope>
    <source>
        <strain evidence="4">1802A</strain>
    </source>
</reference>
<keyword evidence="2" id="KW-0812">Transmembrane</keyword>
<keyword evidence="5" id="KW-1185">Reference proteome</keyword>
<dbReference type="Proteomes" id="UP001195914">
    <property type="component" value="Unassembled WGS sequence"/>
</dbReference>
<dbReference type="Gene3D" id="1.50.40.10">
    <property type="entry name" value="Mitochondrial carrier domain"/>
    <property type="match status" value="1"/>
</dbReference>
<dbReference type="SUPFAM" id="SSF103506">
    <property type="entry name" value="Mitochondrial carrier"/>
    <property type="match status" value="1"/>
</dbReference>
<proteinExistence type="predicted"/>
<dbReference type="EMBL" id="JAHBMH010000073">
    <property type="protein sequence ID" value="KAK1933101.1"/>
    <property type="molecule type" value="Genomic_DNA"/>
</dbReference>
<dbReference type="InterPro" id="IPR023395">
    <property type="entry name" value="MCP_dom_sf"/>
</dbReference>
<keyword evidence="3" id="KW-0472">Membrane</keyword>
<sequence>MYIDKPEAVKAPTRLDMSRSFESVIDGEISPVVDFASADMVSALEDNTYAEVSPISSSEGLTGNNMLHTALTRHPPDSGEANGGLFGDVFHNSGSYPRGDDSDNSVVEYNSAMILDATARAHANRRRIKPKKIIITVTPSDLLGYPLFRISQCLSVLRFQRSLVDIGAESDGIYRKLLVLPNLLTITSPSGLGFTKNLVVSIWRRHGIMGFFRGFPEFIAHKLMCDVMTFVVPSYIAPKVELAGIQLIKYLGTFEYGCLSHLRITYMRSYGKSTAGNNSMYNHHYLSFWEGSTFQRFVRRNIKFDAYDYMVRVIVEALTYPALTISSKMMIYDGKEQLNAFSLANCIVCNDGAAALYSGFTWQLVALLLQHLEKQKEEQMRHLSFTMDDVNTPLDQCVPIFLTIGQMICQQISLVQRCGSTMDGFCSRESSVNILSRFSWVNISSQLLLTVGLMHLKDKVLDEH</sequence>
<evidence type="ECO:0000256" key="2">
    <source>
        <dbReference type="ARBA" id="ARBA00022692"/>
    </source>
</evidence>
<evidence type="ECO:0000313" key="4">
    <source>
        <dbReference type="EMBL" id="KAK1933101.1"/>
    </source>
</evidence>
<evidence type="ECO:0000256" key="3">
    <source>
        <dbReference type="ARBA" id="ARBA00023136"/>
    </source>
</evidence>
<evidence type="ECO:0000313" key="5">
    <source>
        <dbReference type="Proteomes" id="UP001195914"/>
    </source>
</evidence>
<comment type="caution">
    <text evidence="4">The sequence shown here is derived from an EMBL/GenBank/DDBJ whole genome shotgun (WGS) entry which is preliminary data.</text>
</comment>
<organism evidence="4 5">
    <name type="scientific">Babesia divergens</name>
    <dbReference type="NCBI Taxonomy" id="32595"/>
    <lineage>
        <taxon>Eukaryota</taxon>
        <taxon>Sar</taxon>
        <taxon>Alveolata</taxon>
        <taxon>Apicomplexa</taxon>
        <taxon>Aconoidasida</taxon>
        <taxon>Piroplasmida</taxon>
        <taxon>Babesiidae</taxon>
        <taxon>Babesia</taxon>
    </lineage>
</organism>
<dbReference type="AlphaFoldDB" id="A0AAD9G778"/>
<dbReference type="GO" id="GO:0016020">
    <property type="term" value="C:membrane"/>
    <property type="evidence" value="ECO:0007669"/>
    <property type="project" value="UniProtKB-SubCell"/>
</dbReference>
<name>A0AAD9G778_BABDI</name>
<comment type="subcellular location">
    <subcellularLocation>
        <location evidence="1">Membrane</location>
    </subcellularLocation>
</comment>
<gene>
    <name evidence="4" type="ORF">X943_002176</name>
</gene>